<evidence type="ECO:0000259" key="1">
    <source>
        <dbReference type="PROSITE" id="PS50254"/>
    </source>
</evidence>
<dbReference type="GO" id="GO:0005634">
    <property type="term" value="C:nucleus"/>
    <property type="evidence" value="ECO:0007669"/>
    <property type="project" value="TreeGrafter"/>
</dbReference>
<dbReference type="InterPro" id="IPR037059">
    <property type="entry name" value="RHD_DNA_bind_dom_sf"/>
</dbReference>
<dbReference type="GO" id="GO:0000981">
    <property type="term" value="F:DNA-binding transcription factor activity, RNA polymerase II-specific"/>
    <property type="evidence" value="ECO:0007669"/>
    <property type="project" value="TreeGrafter"/>
</dbReference>
<feature type="domain" description="RHD" evidence="1">
    <location>
        <begin position="37"/>
        <end position="170"/>
    </location>
</feature>
<reference evidence="2" key="1">
    <citation type="submission" date="2021-02" db="EMBL/GenBank/DDBJ databases">
        <authorList>
            <person name="Nowell W R."/>
        </authorList>
    </citation>
    <scope>NUCLEOTIDE SEQUENCE</scope>
    <source>
        <strain evidence="2">Ploen Becks lab</strain>
    </source>
</reference>
<dbReference type="InterPro" id="IPR008967">
    <property type="entry name" value="p53-like_TF_DNA-bd_sf"/>
</dbReference>
<protein>
    <recommendedName>
        <fullName evidence="1">RHD domain-containing protein</fullName>
    </recommendedName>
</protein>
<dbReference type="GO" id="GO:0034097">
    <property type="term" value="P:response to cytokine"/>
    <property type="evidence" value="ECO:0007669"/>
    <property type="project" value="TreeGrafter"/>
</dbReference>
<dbReference type="Pfam" id="PF00554">
    <property type="entry name" value="RHD_DNA_bind"/>
    <property type="match status" value="1"/>
</dbReference>
<dbReference type="PANTHER" id="PTHR24169:SF25">
    <property type="entry name" value="DORSAL-RELATED IMMUNITY FACTOR DIF-RELATED"/>
    <property type="match status" value="1"/>
</dbReference>
<dbReference type="GO" id="GO:0005737">
    <property type="term" value="C:cytoplasm"/>
    <property type="evidence" value="ECO:0007669"/>
    <property type="project" value="InterPro"/>
</dbReference>
<dbReference type="GO" id="GO:0000978">
    <property type="term" value="F:RNA polymerase II cis-regulatory region sequence-specific DNA binding"/>
    <property type="evidence" value="ECO:0007669"/>
    <property type="project" value="TreeGrafter"/>
</dbReference>
<name>A0A813MSU0_9BILA</name>
<comment type="caution">
    <text evidence="2">The sequence shown here is derived from an EMBL/GenBank/DDBJ whole genome shotgun (WGS) entry which is preliminary data.</text>
</comment>
<dbReference type="GO" id="GO:0045944">
    <property type="term" value="P:positive regulation of transcription by RNA polymerase II"/>
    <property type="evidence" value="ECO:0007669"/>
    <property type="project" value="TreeGrafter"/>
</dbReference>
<dbReference type="GO" id="GO:0007249">
    <property type="term" value="P:canonical NF-kappaB signal transduction"/>
    <property type="evidence" value="ECO:0007669"/>
    <property type="project" value="TreeGrafter"/>
</dbReference>
<dbReference type="GO" id="GO:0033554">
    <property type="term" value="P:cellular response to stress"/>
    <property type="evidence" value="ECO:0007669"/>
    <property type="project" value="TreeGrafter"/>
</dbReference>
<dbReference type="GO" id="GO:0038061">
    <property type="term" value="P:non-canonical NF-kappaB signal transduction"/>
    <property type="evidence" value="ECO:0007669"/>
    <property type="project" value="TreeGrafter"/>
</dbReference>
<dbReference type="PROSITE" id="PS50254">
    <property type="entry name" value="REL_2"/>
    <property type="match status" value="1"/>
</dbReference>
<sequence>MPNITLNNKPSISFKINKDNQYYVILLEVGLNFYLDKIDNTSGSGVLIITCVSKDKPHHVHSNRLIGENCRSGVAVYHIKNIQKSISLKNLKIELTATNERKSQIEELKKNNVDPFIAGFDFDLQSIDIYNFRLCFQVFIKDKKNQILRDKYHILYPVLSEQIHVEDLSQNNTNNGKMLKLNTSLEKFNLKNEFKIINSTTPSNEKTISINENLNSNNLSFLPAHFVSSPPTLPAFTTSPNPPLSIINDNFIAQNYHGLWLVVSWPQAKDHLVLAINQISDW</sequence>
<organism evidence="2 3">
    <name type="scientific">Brachionus calyciflorus</name>
    <dbReference type="NCBI Taxonomy" id="104777"/>
    <lineage>
        <taxon>Eukaryota</taxon>
        <taxon>Metazoa</taxon>
        <taxon>Spiralia</taxon>
        <taxon>Gnathifera</taxon>
        <taxon>Rotifera</taxon>
        <taxon>Eurotatoria</taxon>
        <taxon>Monogononta</taxon>
        <taxon>Pseudotrocha</taxon>
        <taxon>Ploima</taxon>
        <taxon>Brachionidae</taxon>
        <taxon>Brachionus</taxon>
    </lineage>
</organism>
<dbReference type="PANTHER" id="PTHR24169">
    <property type="entry name" value="NUCLEAR FACTOR NF-KAPPA-B PROTEIN"/>
    <property type="match status" value="1"/>
</dbReference>
<gene>
    <name evidence="2" type="ORF">OXX778_LOCUS2547</name>
</gene>
<keyword evidence="3" id="KW-1185">Reference proteome</keyword>
<dbReference type="SUPFAM" id="SSF49417">
    <property type="entry name" value="p53-like transcription factors"/>
    <property type="match status" value="1"/>
</dbReference>
<evidence type="ECO:0000313" key="3">
    <source>
        <dbReference type="Proteomes" id="UP000663879"/>
    </source>
</evidence>
<evidence type="ECO:0000313" key="2">
    <source>
        <dbReference type="EMBL" id="CAF0726456.1"/>
    </source>
</evidence>
<dbReference type="InterPro" id="IPR011539">
    <property type="entry name" value="RHD_DNA_bind_dom"/>
</dbReference>
<dbReference type="AlphaFoldDB" id="A0A813MSU0"/>
<proteinExistence type="predicted"/>
<dbReference type="OrthoDB" id="7881762at2759"/>
<dbReference type="Proteomes" id="UP000663879">
    <property type="component" value="Unassembled WGS sequence"/>
</dbReference>
<dbReference type="InterPro" id="IPR000451">
    <property type="entry name" value="NFkB/Dor"/>
</dbReference>
<dbReference type="Gene3D" id="2.60.40.340">
    <property type="entry name" value="Rel homology domain (RHD), DNA-binding domain"/>
    <property type="match status" value="1"/>
</dbReference>
<accession>A0A813MSU0</accession>
<dbReference type="EMBL" id="CAJNOC010000201">
    <property type="protein sequence ID" value="CAF0726456.1"/>
    <property type="molecule type" value="Genomic_DNA"/>
</dbReference>
<dbReference type="GO" id="GO:0045087">
    <property type="term" value="P:innate immune response"/>
    <property type="evidence" value="ECO:0007669"/>
    <property type="project" value="TreeGrafter"/>
</dbReference>